<gene>
    <name evidence="1" type="ORF">ACFO3N_06050</name>
</gene>
<keyword evidence="2" id="KW-1185">Reference proteome</keyword>
<proteinExistence type="predicted"/>
<protein>
    <recommendedName>
        <fullName evidence="3">Bacteriocin</fullName>
    </recommendedName>
</protein>
<dbReference type="Proteomes" id="UP001596003">
    <property type="component" value="Unassembled WGS sequence"/>
</dbReference>
<sequence>MNNLDNLNFTELSSSEMKLVQGGNWIDDLLVFFGGSIEALAAYLGMTVEEVRKLLGT</sequence>
<reference evidence="2" key="1">
    <citation type="journal article" date="2019" name="Int. J. Syst. Evol. Microbiol.">
        <title>The Global Catalogue of Microorganisms (GCM) 10K type strain sequencing project: providing services to taxonomists for standard genome sequencing and annotation.</title>
        <authorList>
            <consortium name="The Broad Institute Genomics Platform"/>
            <consortium name="The Broad Institute Genome Sequencing Center for Infectious Disease"/>
            <person name="Wu L."/>
            <person name="Ma J."/>
        </authorList>
    </citation>
    <scope>NUCLEOTIDE SEQUENCE [LARGE SCALE GENOMIC DNA]</scope>
    <source>
        <strain evidence="2">NBRC 103627</strain>
    </source>
</reference>
<evidence type="ECO:0000313" key="2">
    <source>
        <dbReference type="Proteomes" id="UP001596003"/>
    </source>
</evidence>
<evidence type="ECO:0000313" key="1">
    <source>
        <dbReference type="EMBL" id="MFC4476620.1"/>
    </source>
</evidence>
<accession>A0ABV8ZBX2</accession>
<name>A0ABV8ZBX2_9FLAO</name>
<evidence type="ECO:0008006" key="3">
    <source>
        <dbReference type="Google" id="ProtNLM"/>
    </source>
</evidence>
<dbReference type="EMBL" id="JBHSFY010000003">
    <property type="protein sequence ID" value="MFC4476620.1"/>
    <property type="molecule type" value="Genomic_DNA"/>
</dbReference>
<organism evidence="1 2">
    <name type="scientific">Flavobacterium chungangensis</name>
    <dbReference type="NCBI Taxonomy" id="2708132"/>
    <lineage>
        <taxon>Bacteria</taxon>
        <taxon>Pseudomonadati</taxon>
        <taxon>Bacteroidota</taxon>
        <taxon>Flavobacteriia</taxon>
        <taxon>Flavobacteriales</taxon>
        <taxon>Flavobacteriaceae</taxon>
        <taxon>Flavobacterium</taxon>
    </lineage>
</organism>
<dbReference type="RefSeq" id="WP_379796060.1">
    <property type="nucleotide sequence ID" value="NZ_JBHSFY010000003.1"/>
</dbReference>
<comment type="caution">
    <text evidence="1">The sequence shown here is derived from an EMBL/GenBank/DDBJ whole genome shotgun (WGS) entry which is preliminary data.</text>
</comment>